<protein>
    <submittedName>
        <fullName evidence="2">Uncharacterized protein</fullName>
    </submittedName>
</protein>
<evidence type="ECO:0000256" key="1">
    <source>
        <dbReference type="SAM" id="MobiDB-lite"/>
    </source>
</evidence>
<keyword evidence="3" id="KW-1185">Reference proteome</keyword>
<comment type="caution">
    <text evidence="2">The sequence shown here is derived from an EMBL/GenBank/DDBJ whole genome shotgun (WGS) entry which is preliminary data.</text>
</comment>
<evidence type="ECO:0000313" key="2">
    <source>
        <dbReference type="EMBL" id="GAA4802241.1"/>
    </source>
</evidence>
<feature type="region of interest" description="Disordered" evidence="1">
    <location>
        <begin position="63"/>
        <end position="87"/>
    </location>
</feature>
<feature type="compositionally biased region" description="Basic and acidic residues" evidence="1">
    <location>
        <begin position="77"/>
        <end position="87"/>
    </location>
</feature>
<reference evidence="3" key="1">
    <citation type="journal article" date="2019" name="Int. J. Syst. Evol. Microbiol.">
        <title>The Global Catalogue of Microorganisms (GCM) 10K type strain sequencing project: providing services to taxonomists for standard genome sequencing and annotation.</title>
        <authorList>
            <consortium name="The Broad Institute Genomics Platform"/>
            <consortium name="The Broad Institute Genome Sequencing Center for Infectious Disease"/>
            <person name="Wu L."/>
            <person name="Ma J."/>
        </authorList>
    </citation>
    <scope>NUCLEOTIDE SEQUENCE [LARGE SCALE GENOMIC DNA]</scope>
    <source>
        <strain evidence="3">JCM 18204</strain>
    </source>
</reference>
<name>A0ABP9C0D1_9GAMM</name>
<organism evidence="2 3">
    <name type="scientific">Lysobacter hankyongensis</name>
    <dbReference type="NCBI Taxonomy" id="1176535"/>
    <lineage>
        <taxon>Bacteria</taxon>
        <taxon>Pseudomonadati</taxon>
        <taxon>Pseudomonadota</taxon>
        <taxon>Gammaproteobacteria</taxon>
        <taxon>Lysobacterales</taxon>
        <taxon>Lysobacteraceae</taxon>
        <taxon>Lysobacter</taxon>
    </lineage>
</organism>
<sequence>MRHVDFDIPECDIIASTMEHSLRHRDRERVLTLPLSLVDDPCVSAYLDTRLRIVRRVRQETIAPETAERSPSVRSEPAAKAELQRKPEFGVRQNPMTIAHAIPYI</sequence>
<accession>A0ABP9C0D1</accession>
<gene>
    <name evidence="2" type="ORF">GCM10023307_31160</name>
</gene>
<evidence type="ECO:0000313" key="3">
    <source>
        <dbReference type="Proteomes" id="UP001499959"/>
    </source>
</evidence>
<proteinExistence type="predicted"/>
<dbReference type="RefSeq" id="WP_345304274.1">
    <property type="nucleotide sequence ID" value="NZ_BAABJE010000017.1"/>
</dbReference>
<dbReference type="EMBL" id="BAABJE010000017">
    <property type="protein sequence ID" value="GAA4802241.1"/>
    <property type="molecule type" value="Genomic_DNA"/>
</dbReference>
<dbReference type="Proteomes" id="UP001499959">
    <property type="component" value="Unassembled WGS sequence"/>
</dbReference>